<sequence length="113" mass="12764">MCSHQQAVSHSWYEKERDEKSIVGKEKPDVPWDNTDTWVQQNVSRLSSEKSTDFTEEAVQAKFRHFGDSGLEVDGEKRQWPGVVRGVCEGKAITSVKELVDHPDKHSTPTGIP</sequence>
<organism evidence="2 3">
    <name type="scientific">Limosa lapponica baueri</name>
    <dbReference type="NCBI Taxonomy" id="1758121"/>
    <lineage>
        <taxon>Eukaryota</taxon>
        <taxon>Metazoa</taxon>
        <taxon>Chordata</taxon>
        <taxon>Craniata</taxon>
        <taxon>Vertebrata</taxon>
        <taxon>Euteleostomi</taxon>
        <taxon>Archelosauria</taxon>
        <taxon>Archosauria</taxon>
        <taxon>Dinosauria</taxon>
        <taxon>Saurischia</taxon>
        <taxon>Theropoda</taxon>
        <taxon>Coelurosauria</taxon>
        <taxon>Aves</taxon>
        <taxon>Neognathae</taxon>
        <taxon>Neoaves</taxon>
        <taxon>Charadriiformes</taxon>
        <taxon>Scolopacidae</taxon>
        <taxon>Limosa</taxon>
    </lineage>
</organism>
<dbReference type="Proteomes" id="UP000233556">
    <property type="component" value="Unassembled WGS sequence"/>
</dbReference>
<proteinExistence type="predicted"/>
<feature type="region of interest" description="Disordered" evidence="1">
    <location>
        <begin position="1"/>
        <end position="35"/>
    </location>
</feature>
<reference evidence="3" key="1">
    <citation type="submission" date="2017-11" db="EMBL/GenBank/DDBJ databases">
        <authorList>
            <person name="Lima N.C."/>
            <person name="Parody-Merino A.M."/>
            <person name="Battley P.F."/>
            <person name="Fidler A.E."/>
            <person name="Prosdocimi F."/>
        </authorList>
    </citation>
    <scope>NUCLEOTIDE SEQUENCE [LARGE SCALE GENOMIC DNA]</scope>
</reference>
<dbReference type="EMBL" id="KZ505792">
    <property type="protein sequence ID" value="PKU44962.1"/>
    <property type="molecule type" value="Genomic_DNA"/>
</dbReference>
<reference evidence="3" key="2">
    <citation type="submission" date="2017-12" db="EMBL/GenBank/DDBJ databases">
        <title>Genome sequence of the Bar-tailed Godwit (Limosa lapponica baueri).</title>
        <authorList>
            <person name="Lima N.C.B."/>
            <person name="Parody-Merino A.M."/>
            <person name="Battley P.F."/>
            <person name="Fidler A.E."/>
            <person name="Prosdocimi F."/>
        </authorList>
    </citation>
    <scope>NUCLEOTIDE SEQUENCE [LARGE SCALE GENOMIC DNA]</scope>
</reference>
<gene>
    <name evidence="2" type="ORF">llap_4744</name>
</gene>
<evidence type="ECO:0000313" key="3">
    <source>
        <dbReference type="Proteomes" id="UP000233556"/>
    </source>
</evidence>
<keyword evidence="3" id="KW-1185">Reference proteome</keyword>
<feature type="compositionally biased region" description="Basic and acidic residues" evidence="1">
    <location>
        <begin position="12"/>
        <end position="30"/>
    </location>
</feature>
<dbReference type="AlphaFoldDB" id="A0A2I0UFZ4"/>
<accession>A0A2I0UFZ4</accession>
<protein>
    <submittedName>
        <fullName evidence="2">Uncharacterized protein</fullName>
    </submittedName>
</protein>
<name>A0A2I0UFZ4_LIMLA</name>
<evidence type="ECO:0000313" key="2">
    <source>
        <dbReference type="EMBL" id="PKU44962.1"/>
    </source>
</evidence>
<evidence type="ECO:0000256" key="1">
    <source>
        <dbReference type="SAM" id="MobiDB-lite"/>
    </source>
</evidence>